<dbReference type="GO" id="GO:0020037">
    <property type="term" value="F:heme binding"/>
    <property type="evidence" value="ECO:0007669"/>
    <property type="project" value="InterPro"/>
</dbReference>
<accession>A0A382R4M0</accession>
<sequence>MRKAVLCAGIAILSVFYGCGETAPEQGSTLTAADFAAHAAVVEQYCVGCHNEQNRAANLSLENVDLALVSQDAELWEKVIRKLRAGMMPPPGMPRPSLADYNGLRDWLENEIDRRAEPNPGTKILHRLNRTEYANAIHDLLDLEIDPAMFLPADDSSRGFDNIAGSLTISPTLLETYVTAATKIARMAVGFWNTPTESLYIKRTDSSQN</sequence>
<proteinExistence type="predicted"/>
<dbReference type="InterPro" id="IPR011429">
    <property type="entry name" value="Cyt_c_Planctomycete-type"/>
</dbReference>
<dbReference type="Gene3D" id="1.10.760.10">
    <property type="entry name" value="Cytochrome c-like domain"/>
    <property type="match status" value="1"/>
</dbReference>
<dbReference type="GO" id="GO:0009055">
    <property type="term" value="F:electron transfer activity"/>
    <property type="evidence" value="ECO:0007669"/>
    <property type="project" value="InterPro"/>
</dbReference>
<feature type="non-terminal residue" evidence="3">
    <location>
        <position position="209"/>
    </location>
</feature>
<evidence type="ECO:0000259" key="2">
    <source>
        <dbReference type="Pfam" id="PF07635"/>
    </source>
</evidence>
<dbReference type="AlphaFoldDB" id="A0A382R4M0"/>
<evidence type="ECO:0008006" key="4">
    <source>
        <dbReference type="Google" id="ProtNLM"/>
    </source>
</evidence>
<evidence type="ECO:0000259" key="1">
    <source>
        <dbReference type="Pfam" id="PF07626"/>
    </source>
</evidence>
<reference evidence="3" key="1">
    <citation type="submission" date="2018-05" db="EMBL/GenBank/DDBJ databases">
        <authorList>
            <person name="Lanie J.A."/>
            <person name="Ng W.-L."/>
            <person name="Kazmierczak K.M."/>
            <person name="Andrzejewski T.M."/>
            <person name="Davidsen T.M."/>
            <person name="Wayne K.J."/>
            <person name="Tettelin H."/>
            <person name="Glass J.I."/>
            <person name="Rusch D."/>
            <person name="Podicherti R."/>
            <person name="Tsui H.-C.T."/>
            <person name="Winkler M.E."/>
        </authorList>
    </citation>
    <scope>NUCLEOTIDE SEQUENCE</scope>
</reference>
<evidence type="ECO:0000313" key="3">
    <source>
        <dbReference type="EMBL" id="SVC92160.1"/>
    </source>
</evidence>
<dbReference type="SUPFAM" id="SSF46626">
    <property type="entry name" value="Cytochrome c"/>
    <property type="match status" value="1"/>
</dbReference>
<organism evidence="3">
    <name type="scientific">marine metagenome</name>
    <dbReference type="NCBI Taxonomy" id="408172"/>
    <lineage>
        <taxon>unclassified sequences</taxon>
        <taxon>metagenomes</taxon>
        <taxon>ecological metagenomes</taxon>
    </lineage>
</organism>
<name>A0A382R4M0_9ZZZZ</name>
<dbReference type="PROSITE" id="PS51257">
    <property type="entry name" value="PROKAR_LIPOPROTEIN"/>
    <property type="match status" value="1"/>
</dbReference>
<protein>
    <recommendedName>
        <fullName evidence="4">DUF1587 domain-containing protein</fullName>
    </recommendedName>
</protein>
<dbReference type="InterPro" id="IPR036909">
    <property type="entry name" value="Cyt_c-like_dom_sf"/>
</dbReference>
<dbReference type="InterPro" id="IPR013036">
    <property type="entry name" value="DUF1587"/>
</dbReference>
<dbReference type="Pfam" id="PF07626">
    <property type="entry name" value="PSD3"/>
    <property type="match status" value="1"/>
</dbReference>
<dbReference type="EMBL" id="UINC01118793">
    <property type="protein sequence ID" value="SVC92160.1"/>
    <property type="molecule type" value="Genomic_DNA"/>
</dbReference>
<gene>
    <name evidence="3" type="ORF">METZ01_LOCUS345014</name>
</gene>
<feature type="domain" description="Cytochrome C Planctomycete-type" evidence="2">
    <location>
        <begin position="46"/>
        <end position="92"/>
    </location>
</feature>
<dbReference type="Pfam" id="PF07635">
    <property type="entry name" value="PSCyt1"/>
    <property type="match status" value="1"/>
</dbReference>
<feature type="domain" description="DUF1587" evidence="1">
    <location>
        <begin position="127"/>
        <end position="189"/>
    </location>
</feature>